<proteinExistence type="inferred from homology"/>
<sequence length="120" mass="13698">MFPVTCLTTGDTYKPPREVNGPFSSQDIPSKCFNSLSTFPLCFQRSENKILKRFYPTDYDNFVGLMGKRQAASATAIPDYHNAWVARKTPIFSNLKSVILSNRRFSGVFSSHRCRTCFLR</sequence>
<dbReference type="InterPro" id="IPR013055">
    <property type="entry name" value="Tachy_Neuro_lke_CS"/>
</dbReference>
<keyword evidence="2" id="KW-0027">Amidation</keyword>
<organism evidence="3 4">
    <name type="scientific">Poecilia reticulata</name>
    <name type="common">Guppy</name>
    <name type="synonym">Acanthophacelus reticulatus</name>
    <dbReference type="NCBI Taxonomy" id="8081"/>
    <lineage>
        <taxon>Eukaryota</taxon>
        <taxon>Metazoa</taxon>
        <taxon>Chordata</taxon>
        <taxon>Craniata</taxon>
        <taxon>Vertebrata</taxon>
        <taxon>Euteleostomi</taxon>
        <taxon>Actinopterygii</taxon>
        <taxon>Neopterygii</taxon>
        <taxon>Teleostei</taxon>
        <taxon>Neoteleostei</taxon>
        <taxon>Acanthomorphata</taxon>
        <taxon>Ovalentaria</taxon>
        <taxon>Atherinomorphae</taxon>
        <taxon>Cyprinodontiformes</taxon>
        <taxon>Poeciliidae</taxon>
        <taxon>Poeciliinae</taxon>
        <taxon>Poecilia</taxon>
    </lineage>
</organism>
<evidence type="ECO:0000313" key="4">
    <source>
        <dbReference type="Proteomes" id="UP000242638"/>
    </source>
</evidence>
<keyword evidence="4" id="KW-1185">Reference proteome</keyword>
<comment type="similarity">
    <text evidence="1">Belongs to the tachykinin family.</text>
</comment>
<evidence type="ECO:0000256" key="2">
    <source>
        <dbReference type="ARBA" id="ARBA00022815"/>
    </source>
</evidence>
<accession>A0A3P9PTG5</accession>
<dbReference type="Proteomes" id="UP000242638">
    <property type="component" value="Unassembled WGS sequence"/>
</dbReference>
<dbReference type="AlphaFoldDB" id="A0A3P9PTG5"/>
<protein>
    <submittedName>
        <fullName evidence="3">Uncharacterized protein</fullName>
    </submittedName>
</protein>
<reference evidence="3" key="2">
    <citation type="submission" date="2025-08" db="UniProtKB">
        <authorList>
            <consortium name="Ensembl"/>
        </authorList>
    </citation>
    <scope>IDENTIFICATION</scope>
    <source>
        <strain evidence="3">Guanapo</strain>
    </source>
</reference>
<dbReference type="Bgee" id="ENSPREG00000016916">
    <property type="expression patterns" value="Expressed in caudal fin and 1 other cell type or tissue"/>
</dbReference>
<evidence type="ECO:0000313" key="3">
    <source>
        <dbReference type="Ensembl" id="ENSPREP00000025059.1"/>
    </source>
</evidence>
<name>A0A3P9PTG5_POERE</name>
<dbReference type="Ensembl" id="ENSPRET00000025307.1">
    <property type="protein sequence ID" value="ENSPREP00000025059.1"/>
    <property type="gene ID" value="ENSPREG00000016916.1"/>
</dbReference>
<dbReference type="PROSITE" id="PS00267">
    <property type="entry name" value="TACHYKININ"/>
    <property type="match status" value="1"/>
</dbReference>
<dbReference type="GeneTree" id="ENSGT01110000271742"/>
<evidence type="ECO:0000256" key="1">
    <source>
        <dbReference type="ARBA" id="ARBA00007518"/>
    </source>
</evidence>
<reference evidence="3" key="3">
    <citation type="submission" date="2025-09" db="UniProtKB">
        <authorList>
            <consortium name="Ensembl"/>
        </authorList>
    </citation>
    <scope>IDENTIFICATION</scope>
    <source>
        <strain evidence="3">Guanapo</strain>
    </source>
</reference>
<reference evidence="4" key="1">
    <citation type="submission" date="2013-11" db="EMBL/GenBank/DDBJ databases">
        <title>The genomic landscape of the Guanapo guppy.</title>
        <authorList>
            <person name="Kuenstner A."/>
            <person name="Dreyer C."/>
        </authorList>
    </citation>
    <scope>NUCLEOTIDE SEQUENCE</scope>
    <source>
        <strain evidence="4">Guanapo</strain>
    </source>
</reference>